<dbReference type="PRINTS" id="PR00080">
    <property type="entry name" value="SDRFAMILY"/>
</dbReference>
<dbReference type="RefSeq" id="WP_222606659.1">
    <property type="nucleotide sequence ID" value="NZ_CP081958.1"/>
</dbReference>
<dbReference type="PANTHER" id="PTHR43639:SF1">
    <property type="entry name" value="SHORT-CHAIN DEHYDROGENASE_REDUCTASE FAMILY PROTEIN"/>
    <property type="match status" value="1"/>
</dbReference>
<protein>
    <submittedName>
        <fullName evidence="3">Glucose 1-dehydrogenase</fullName>
        <ecNumber evidence="3">1.1.1.47</ecNumber>
    </submittedName>
</protein>
<accession>A0A8T8WAJ7</accession>
<reference evidence="3 4" key="1">
    <citation type="journal article" date="2021" name="Int. J. Syst. Evol. Microbiol.">
        <title>Halobaculum halophilum sp. nov. and Halobaculum salinum sp. nov., isolated from salt lake and saline soil.</title>
        <authorList>
            <person name="Cui H.L."/>
            <person name="Shi X.W."/>
            <person name="Yin X.M."/>
            <person name="Yang X.Y."/>
            <person name="Hou J."/>
            <person name="Zhu L."/>
        </authorList>
    </citation>
    <scope>NUCLEOTIDE SEQUENCE [LARGE SCALE GENOMIC DNA]</scope>
    <source>
        <strain evidence="3 4">NBRC 109044</strain>
    </source>
</reference>
<dbReference type="InterPro" id="IPR002347">
    <property type="entry name" value="SDR_fam"/>
</dbReference>
<name>A0A8T8WAJ7_9EURY</name>
<dbReference type="Proteomes" id="UP000826254">
    <property type="component" value="Chromosome"/>
</dbReference>
<evidence type="ECO:0000313" key="3">
    <source>
        <dbReference type="EMBL" id="QZP36841.1"/>
    </source>
</evidence>
<dbReference type="GeneID" id="67178699"/>
<evidence type="ECO:0000256" key="2">
    <source>
        <dbReference type="ARBA" id="ARBA00023002"/>
    </source>
</evidence>
<dbReference type="KEGG" id="hmp:K6T50_11115"/>
<dbReference type="InterPro" id="IPR036291">
    <property type="entry name" value="NAD(P)-bd_dom_sf"/>
</dbReference>
<dbReference type="PROSITE" id="PS00061">
    <property type="entry name" value="ADH_SHORT"/>
    <property type="match status" value="1"/>
</dbReference>
<keyword evidence="2 3" id="KW-0560">Oxidoreductase</keyword>
<gene>
    <name evidence="3" type="ORF">K6T50_11115</name>
</gene>
<dbReference type="GO" id="GO:0047936">
    <property type="term" value="F:glucose 1-dehydrogenase [NAD(P)+] activity"/>
    <property type="evidence" value="ECO:0007669"/>
    <property type="project" value="UniProtKB-EC"/>
</dbReference>
<comment type="similarity">
    <text evidence="1">Belongs to the short-chain dehydrogenases/reductases (SDR) family.</text>
</comment>
<dbReference type="SUPFAM" id="SSF51735">
    <property type="entry name" value="NAD(P)-binding Rossmann-fold domains"/>
    <property type="match status" value="1"/>
</dbReference>
<dbReference type="AlphaFoldDB" id="A0A8T8WAJ7"/>
<dbReference type="EC" id="1.1.1.47" evidence="3"/>
<dbReference type="Pfam" id="PF13561">
    <property type="entry name" value="adh_short_C2"/>
    <property type="match status" value="1"/>
</dbReference>
<dbReference type="EMBL" id="CP081958">
    <property type="protein sequence ID" value="QZP36841.1"/>
    <property type="molecule type" value="Genomic_DNA"/>
</dbReference>
<dbReference type="FunFam" id="3.40.50.720:FF:000084">
    <property type="entry name" value="Short-chain dehydrogenase reductase"/>
    <property type="match status" value="1"/>
</dbReference>
<keyword evidence="4" id="KW-1185">Reference proteome</keyword>
<sequence length="244" mass="25814">MPVALVTGSSRGIGVAVAERFAADGYDVAVNYHTSEAAAEETAEAVRERGQEATVVGADVSDPDAAARLVDAAVDDLGGLDHVVNNAGIDQHVYTEDLDPEDFDRVMDTNVNSVFTVTKAALPHLRDSDADPTPSVTNVSSILAYTGAPIEVHYAGSKGALLSVTKSHARDFAPDIRVNAVAPGHVETDMTSDRSAEEKREELAEIPMGYYGQPADIAEAVAYLRDARFVTGETLNVNGGELMR</sequence>
<proteinExistence type="inferred from homology"/>
<dbReference type="Gene3D" id="3.40.50.720">
    <property type="entry name" value="NAD(P)-binding Rossmann-like Domain"/>
    <property type="match status" value="1"/>
</dbReference>
<dbReference type="InterPro" id="IPR020904">
    <property type="entry name" value="Sc_DH/Rdtase_CS"/>
</dbReference>
<dbReference type="PANTHER" id="PTHR43639">
    <property type="entry name" value="OXIDOREDUCTASE, SHORT-CHAIN DEHYDROGENASE/REDUCTASE FAMILY (AFU_ORTHOLOGUE AFUA_5G02870)"/>
    <property type="match status" value="1"/>
</dbReference>
<evidence type="ECO:0000313" key="4">
    <source>
        <dbReference type="Proteomes" id="UP000826254"/>
    </source>
</evidence>
<dbReference type="NCBIfam" id="NF005559">
    <property type="entry name" value="PRK07231.1"/>
    <property type="match status" value="1"/>
</dbReference>
<evidence type="ECO:0000256" key="1">
    <source>
        <dbReference type="ARBA" id="ARBA00006484"/>
    </source>
</evidence>
<organism evidence="3 4">
    <name type="scientific">Halobaculum magnesiiphilum</name>
    <dbReference type="NCBI Taxonomy" id="1017351"/>
    <lineage>
        <taxon>Archaea</taxon>
        <taxon>Methanobacteriati</taxon>
        <taxon>Methanobacteriota</taxon>
        <taxon>Stenosarchaea group</taxon>
        <taxon>Halobacteria</taxon>
        <taxon>Halobacteriales</taxon>
        <taxon>Haloferacaceae</taxon>
        <taxon>Halobaculum</taxon>
    </lineage>
</organism>
<dbReference type="PRINTS" id="PR00081">
    <property type="entry name" value="GDHRDH"/>
</dbReference>